<sequence length="147" mass="16661">MEWILVALGALVIVGLSIYAGRLLFLLQTQNKRQQAARQKRIDSITSSIQTIAFAMQQQQCDLSEGVIRICRLLEALPLDPLPNYADEYPAVHGLFGKVKHYPTHEERNSLPKAERRAQDKEREQFESEAESAILKETEALKVFNAP</sequence>
<protein>
    <submittedName>
        <fullName evidence="3">DUF2489 domain-containing protein</fullName>
    </submittedName>
</protein>
<organism evidence="3 4">
    <name type="scientific">Glaciecola siphonariae</name>
    <dbReference type="NCBI Taxonomy" id="521012"/>
    <lineage>
        <taxon>Bacteria</taxon>
        <taxon>Pseudomonadati</taxon>
        <taxon>Pseudomonadota</taxon>
        <taxon>Gammaproteobacteria</taxon>
        <taxon>Alteromonadales</taxon>
        <taxon>Alteromonadaceae</taxon>
        <taxon>Glaciecola</taxon>
    </lineage>
</organism>
<accession>A0ABV9LQL8</accession>
<keyword evidence="4" id="KW-1185">Reference proteome</keyword>
<name>A0ABV9LQL8_9ALTE</name>
<evidence type="ECO:0000256" key="1">
    <source>
        <dbReference type="SAM" id="MobiDB-lite"/>
    </source>
</evidence>
<dbReference type="EMBL" id="JBHSGU010000001">
    <property type="protein sequence ID" value="MFC4698801.1"/>
    <property type="molecule type" value="Genomic_DNA"/>
</dbReference>
<dbReference type="Proteomes" id="UP001595897">
    <property type="component" value="Unassembled WGS sequence"/>
</dbReference>
<gene>
    <name evidence="3" type="ORF">ACFO4O_01320</name>
</gene>
<feature type="domain" description="DUF2489" evidence="2">
    <location>
        <begin position="13"/>
        <end position="141"/>
    </location>
</feature>
<evidence type="ECO:0000259" key="2">
    <source>
        <dbReference type="Pfam" id="PF10675"/>
    </source>
</evidence>
<reference evidence="4" key="1">
    <citation type="journal article" date="2019" name="Int. J. Syst. Evol. Microbiol.">
        <title>The Global Catalogue of Microorganisms (GCM) 10K type strain sequencing project: providing services to taxonomists for standard genome sequencing and annotation.</title>
        <authorList>
            <consortium name="The Broad Institute Genomics Platform"/>
            <consortium name="The Broad Institute Genome Sequencing Center for Infectious Disease"/>
            <person name="Wu L."/>
            <person name="Ma J."/>
        </authorList>
    </citation>
    <scope>NUCLEOTIDE SEQUENCE [LARGE SCALE GENOMIC DNA]</scope>
    <source>
        <strain evidence="4">KACC 12507</strain>
    </source>
</reference>
<evidence type="ECO:0000313" key="4">
    <source>
        <dbReference type="Proteomes" id="UP001595897"/>
    </source>
</evidence>
<comment type="caution">
    <text evidence="3">The sequence shown here is derived from an EMBL/GenBank/DDBJ whole genome shotgun (WGS) entry which is preliminary data.</text>
</comment>
<feature type="region of interest" description="Disordered" evidence="1">
    <location>
        <begin position="103"/>
        <end position="131"/>
    </location>
</feature>
<evidence type="ECO:0000313" key="3">
    <source>
        <dbReference type="EMBL" id="MFC4698801.1"/>
    </source>
</evidence>
<feature type="compositionally biased region" description="Basic and acidic residues" evidence="1">
    <location>
        <begin position="103"/>
        <end position="126"/>
    </location>
</feature>
<dbReference type="InterPro" id="IPR019617">
    <property type="entry name" value="DUF2489"/>
</dbReference>
<dbReference type="RefSeq" id="WP_382405452.1">
    <property type="nucleotide sequence ID" value="NZ_JBHSGU010000001.1"/>
</dbReference>
<dbReference type="Pfam" id="PF10675">
    <property type="entry name" value="DUF2489"/>
    <property type="match status" value="1"/>
</dbReference>
<proteinExistence type="predicted"/>